<comment type="caution">
    <text evidence="1">The sequence shown here is derived from an EMBL/GenBank/DDBJ whole genome shotgun (WGS) entry which is preliminary data.</text>
</comment>
<evidence type="ECO:0000313" key="1">
    <source>
        <dbReference type="EMBL" id="GBD53403.1"/>
    </source>
</evidence>
<sequence>MQKVFSPLDRLQGGLIGAYIGESLHNQPLIPAFNYEATPRTTLLLQALQSQEDLPIAIASRQQSESALLFVLLPEILTWPDHGERWQARLNFWLKKGLISELTRQEAIIWGEAVGMLLQGKRPLNQLIGQLLTINPKNKLLEQIKSALGQNRPLESTLSTWAKDSSPLGIAIAASLYTFLQTSEDFAVSVRRANSSPYQRQLTTTLAGIWAGLYNGIEGIPLAWRQNLPKESVKQQLIDKAGEIYRISLGVSPHLVLSPHTAVAYGGTIQPRPSLKLVSQDNN</sequence>
<organism evidence="1 2">
    <name type="scientific">Microcystis aeruginosa NIES-298</name>
    <dbReference type="NCBI Taxonomy" id="449468"/>
    <lineage>
        <taxon>Bacteria</taxon>
        <taxon>Bacillati</taxon>
        <taxon>Cyanobacteriota</taxon>
        <taxon>Cyanophyceae</taxon>
        <taxon>Oscillatoriophycideae</taxon>
        <taxon>Chroococcales</taxon>
        <taxon>Microcystaceae</taxon>
        <taxon>Microcystis</taxon>
    </lineage>
</organism>
<name>A0A2H6BTA0_MICAE</name>
<evidence type="ECO:0000313" key="2">
    <source>
        <dbReference type="Proteomes" id="UP000236321"/>
    </source>
</evidence>
<dbReference type="InterPro" id="IPR005502">
    <property type="entry name" value="Ribosyl_crysJ1"/>
</dbReference>
<dbReference type="Pfam" id="PF03747">
    <property type="entry name" value="ADP_ribosyl_GH"/>
    <property type="match status" value="1"/>
</dbReference>
<dbReference type="AlphaFoldDB" id="A0A2H6BTA0"/>
<dbReference type="EMBL" id="BEYQ01000007">
    <property type="protein sequence ID" value="GBD53403.1"/>
    <property type="molecule type" value="Genomic_DNA"/>
</dbReference>
<proteinExistence type="predicted"/>
<protein>
    <submittedName>
        <fullName evidence="1">Uncharacterized protein</fullName>
    </submittedName>
</protein>
<dbReference type="RefSeq" id="WP_103112407.1">
    <property type="nucleotide sequence ID" value="NZ_BEIU01000001.1"/>
</dbReference>
<reference evidence="2" key="1">
    <citation type="submission" date="2017-12" db="EMBL/GenBank/DDBJ databases">
        <title>Improved Draft Genome Sequence of Microcystis aeruginosa NIES-298, a Microcystin-Producing Cyanobacterium from Lake Kasumigaura, Japan.</title>
        <authorList>
            <person name="Yamaguchi H."/>
            <person name="Suzuki S."/>
            <person name="Kawachi M."/>
        </authorList>
    </citation>
    <scope>NUCLEOTIDE SEQUENCE [LARGE SCALE GENOMIC DNA]</scope>
    <source>
        <strain evidence="2">NIES-298</strain>
    </source>
</reference>
<dbReference type="SUPFAM" id="SSF101478">
    <property type="entry name" value="ADP-ribosylglycohydrolase"/>
    <property type="match status" value="1"/>
</dbReference>
<accession>A0A2H6BTA0</accession>
<dbReference type="Gene3D" id="1.10.4080.10">
    <property type="entry name" value="ADP-ribosylation/Crystallin J1"/>
    <property type="match status" value="1"/>
</dbReference>
<dbReference type="Proteomes" id="UP000236321">
    <property type="component" value="Unassembled WGS sequence"/>
</dbReference>
<dbReference type="InterPro" id="IPR036705">
    <property type="entry name" value="Ribosyl_crysJ1_sf"/>
</dbReference>
<gene>
    <name evidence="1" type="ORF">BGM30_24960</name>
</gene>